<sequence>MKMPRKTVLILLAATIVAGCGARDDDVTLTRIRNTGNGPDEFSIIPGKPLQAPEDLSTLPVPTPGGSNRTDQNPLADGVAALGGNPAAVNAQAPAASNGALVNHANRYGGTPGIRQTLAQEDREIRRSYGRVNVLRILPGDDYVQAYRRDWLDAYAEERRLRRRGIVTPASPPPPEG</sequence>
<dbReference type="PROSITE" id="PS51257">
    <property type="entry name" value="PROKAR_LIPOPROTEIN"/>
    <property type="match status" value="1"/>
</dbReference>
<dbReference type="InterPro" id="IPR021395">
    <property type="entry name" value="DUF3035"/>
</dbReference>
<dbReference type="EMBL" id="FOBO01000009">
    <property type="protein sequence ID" value="SEM90375.1"/>
    <property type="molecule type" value="Genomic_DNA"/>
</dbReference>
<dbReference type="Proteomes" id="UP000182160">
    <property type="component" value="Unassembled WGS sequence"/>
</dbReference>
<dbReference type="RefSeq" id="WP_050662480.1">
    <property type="nucleotide sequence ID" value="NZ_CP118494.1"/>
</dbReference>
<evidence type="ECO:0000313" key="5">
    <source>
        <dbReference type="Proteomes" id="UP000037046"/>
    </source>
</evidence>
<evidence type="ECO:0000313" key="3">
    <source>
        <dbReference type="EMBL" id="KNX41844.1"/>
    </source>
</evidence>
<organism evidence="3 5">
    <name type="scientific">Roseovarius tolerans</name>
    <dbReference type="NCBI Taxonomy" id="74031"/>
    <lineage>
        <taxon>Bacteria</taxon>
        <taxon>Pseudomonadati</taxon>
        <taxon>Pseudomonadota</taxon>
        <taxon>Alphaproteobacteria</taxon>
        <taxon>Rhodobacterales</taxon>
        <taxon>Roseobacteraceae</taxon>
        <taxon>Roseovarius</taxon>
    </lineage>
</organism>
<protein>
    <submittedName>
        <fullName evidence="4">Beta-barrel assembly machine subunit BamF</fullName>
    </submittedName>
</protein>
<reference evidence="5" key="1">
    <citation type="submission" date="2015-07" db="EMBL/GenBank/DDBJ databases">
        <title>Draft Genome Sequence of Roseovarius tolerans EL-164, a producer of N-Acylated Alanine Methyl Esters (NAMEs).</title>
        <authorList>
            <person name="Voget S."/>
            <person name="Bruns H."/>
            <person name="Wagner-Doebler I."/>
            <person name="Schulz S."/>
            <person name="Daniel R."/>
        </authorList>
    </citation>
    <scope>NUCLEOTIDE SEQUENCE [LARGE SCALE GENOMIC DNA]</scope>
    <source>
        <strain evidence="5">EL-164</strain>
    </source>
</reference>
<dbReference type="Pfam" id="PF11233">
    <property type="entry name" value="DUF3035"/>
    <property type="match status" value="1"/>
</dbReference>
<feature type="chain" id="PRO_5010426912" evidence="2">
    <location>
        <begin position="23"/>
        <end position="177"/>
    </location>
</feature>
<evidence type="ECO:0000256" key="1">
    <source>
        <dbReference type="SAM" id="MobiDB-lite"/>
    </source>
</evidence>
<dbReference type="AlphaFoldDB" id="A0A0L6CVP6"/>
<dbReference type="EMBL" id="LGVV01000016">
    <property type="protein sequence ID" value="KNX41844.1"/>
    <property type="molecule type" value="Genomic_DNA"/>
</dbReference>
<name>A0A0L6CVP6_9RHOB</name>
<gene>
    <name evidence="3" type="ORF">ROTO_15690</name>
    <name evidence="4" type="ORF">SAMN04488077_109101</name>
</gene>
<dbReference type="OrthoDB" id="7876689at2"/>
<keyword evidence="2" id="KW-0732">Signal</keyword>
<accession>A0A0L6CVP6</accession>
<evidence type="ECO:0000313" key="4">
    <source>
        <dbReference type="EMBL" id="SEM90375.1"/>
    </source>
</evidence>
<evidence type="ECO:0000313" key="6">
    <source>
        <dbReference type="Proteomes" id="UP000182160"/>
    </source>
</evidence>
<reference evidence="3" key="2">
    <citation type="submission" date="2015-07" db="EMBL/GenBank/DDBJ databases">
        <title>MeaNS - Measles Nucleotide Surveillance Program.</title>
        <authorList>
            <person name="Tran T."/>
            <person name="Druce J."/>
        </authorList>
    </citation>
    <scope>NUCLEOTIDE SEQUENCE</scope>
    <source>
        <strain evidence="3">EL-164</strain>
    </source>
</reference>
<reference evidence="4 6" key="3">
    <citation type="submission" date="2016-10" db="EMBL/GenBank/DDBJ databases">
        <authorList>
            <person name="de Groot N.N."/>
        </authorList>
    </citation>
    <scope>NUCLEOTIDE SEQUENCE [LARGE SCALE GENOMIC DNA]</scope>
    <source>
        <strain evidence="4 6">DSM 11457</strain>
    </source>
</reference>
<evidence type="ECO:0000256" key="2">
    <source>
        <dbReference type="SAM" id="SignalP"/>
    </source>
</evidence>
<feature type="region of interest" description="Disordered" evidence="1">
    <location>
        <begin position="46"/>
        <end position="73"/>
    </location>
</feature>
<proteinExistence type="predicted"/>
<dbReference type="PATRIC" id="fig|74031.6.peg.1602"/>
<feature type="signal peptide" evidence="2">
    <location>
        <begin position="1"/>
        <end position="22"/>
    </location>
</feature>
<keyword evidence="5" id="KW-1185">Reference proteome</keyword>
<dbReference type="Proteomes" id="UP000037046">
    <property type="component" value="Unassembled WGS sequence"/>
</dbReference>
<dbReference type="STRING" id="74031.SAMN04488077_109101"/>